<evidence type="ECO:0000313" key="1">
    <source>
        <dbReference type="EMBL" id="KAI5648163.1"/>
    </source>
</evidence>
<keyword evidence="2" id="KW-1185">Reference proteome</keyword>
<protein>
    <submittedName>
        <fullName evidence="1">Uncharacterized protein</fullName>
    </submittedName>
</protein>
<gene>
    <name evidence="1" type="ORF">M9H77_34168</name>
</gene>
<dbReference type="EMBL" id="CM044708">
    <property type="protein sequence ID" value="KAI5648163.1"/>
    <property type="molecule type" value="Genomic_DNA"/>
</dbReference>
<comment type="caution">
    <text evidence="1">The sequence shown here is derived from an EMBL/GenBank/DDBJ whole genome shotgun (WGS) entry which is preliminary data.</text>
</comment>
<name>A0ACB9ZL53_CATRO</name>
<sequence length="160" mass="18604">MATSENWQLFVHNRRHNHKIAIYHHGHAQAARLTEEQLLQIEQFRKSHCSENLQCCCEIKKNRMQGRNTVEEVLCLSAQRGYTVFYKNREGSNVFSDIVVVHPTSIAMIRTWPYVLIMDTTYKTNNYNIPLLEAIGMTLTGKNFTVATTFMCNEQATTYR</sequence>
<organism evidence="1 2">
    <name type="scientific">Catharanthus roseus</name>
    <name type="common">Madagascar periwinkle</name>
    <name type="synonym">Vinca rosea</name>
    <dbReference type="NCBI Taxonomy" id="4058"/>
    <lineage>
        <taxon>Eukaryota</taxon>
        <taxon>Viridiplantae</taxon>
        <taxon>Streptophyta</taxon>
        <taxon>Embryophyta</taxon>
        <taxon>Tracheophyta</taxon>
        <taxon>Spermatophyta</taxon>
        <taxon>Magnoliopsida</taxon>
        <taxon>eudicotyledons</taxon>
        <taxon>Gunneridae</taxon>
        <taxon>Pentapetalae</taxon>
        <taxon>asterids</taxon>
        <taxon>lamiids</taxon>
        <taxon>Gentianales</taxon>
        <taxon>Apocynaceae</taxon>
        <taxon>Rauvolfioideae</taxon>
        <taxon>Vinceae</taxon>
        <taxon>Catharanthinae</taxon>
        <taxon>Catharanthus</taxon>
    </lineage>
</organism>
<reference evidence="2" key="1">
    <citation type="journal article" date="2023" name="Nat. Plants">
        <title>Single-cell RNA sequencing provides a high-resolution roadmap for understanding the multicellular compartmentation of specialized metabolism.</title>
        <authorList>
            <person name="Sun S."/>
            <person name="Shen X."/>
            <person name="Li Y."/>
            <person name="Li Y."/>
            <person name="Wang S."/>
            <person name="Li R."/>
            <person name="Zhang H."/>
            <person name="Shen G."/>
            <person name="Guo B."/>
            <person name="Wei J."/>
            <person name="Xu J."/>
            <person name="St-Pierre B."/>
            <person name="Chen S."/>
            <person name="Sun C."/>
        </authorList>
    </citation>
    <scope>NUCLEOTIDE SEQUENCE [LARGE SCALE GENOMIC DNA]</scope>
</reference>
<dbReference type="Proteomes" id="UP001060085">
    <property type="component" value="Linkage Group LG08"/>
</dbReference>
<accession>A0ACB9ZL53</accession>
<evidence type="ECO:0000313" key="2">
    <source>
        <dbReference type="Proteomes" id="UP001060085"/>
    </source>
</evidence>
<proteinExistence type="predicted"/>